<dbReference type="Pfam" id="PF10101">
    <property type="entry name" value="DUF2339"/>
    <property type="match status" value="1"/>
</dbReference>
<feature type="transmembrane region" description="Helical" evidence="2">
    <location>
        <begin position="362"/>
        <end position="380"/>
    </location>
</feature>
<feature type="transmembrane region" description="Helical" evidence="2">
    <location>
        <begin position="417"/>
        <end position="434"/>
    </location>
</feature>
<feature type="transmembrane region" description="Helical" evidence="2">
    <location>
        <begin position="812"/>
        <end position="832"/>
    </location>
</feature>
<feature type="transmembrane region" description="Helical" evidence="2">
    <location>
        <begin position="492"/>
        <end position="515"/>
    </location>
</feature>
<gene>
    <name evidence="3" type="ORF">ISP20_09355</name>
</gene>
<evidence type="ECO:0000313" key="4">
    <source>
        <dbReference type="Proteomes" id="UP001430065"/>
    </source>
</evidence>
<dbReference type="PIRSF" id="PIRSF035905">
    <property type="entry name" value="UCP035905_mp"/>
    <property type="match status" value="1"/>
</dbReference>
<feature type="transmembrane region" description="Helical" evidence="2">
    <location>
        <begin position="252"/>
        <end position="269"/>
    </location>
</feature>
<feature type="transmembrane region" description="Helical" evidence="2">
    <location>
        <begin position="584"/>
        <end position="607"/>
    </location>
</feature>
<name>A0ABS2JQQ1_9GAMM</name>
<feature type="transmembrane region" description="Helical" evidence="2">
    <location>
        <begin position="440"/>
        <end position="455"/>
    </location>
</feature>
<evidence type="ECO:0000256" key="1">
    <source>
        <dbReference type="SAM" id="MobiDB-lite"/>
    </source>
</evidence>
<feature type="transmembrane region" description="Helical" evidence="2">
    <location>
        <begin position="168"/>
        <end position="187"/>
    </location>
</feature>
<feature type="transmembrane region" description="Helical" evidence="2">
    <location>
        <begin position="386"/>
        <end position="405"/>
    </location>
</feature>
<keyword evidence="2" id="KW-0812">Transmembrane</keyword>
<feature type="transmembrane region" description="Helical" evidence="2">
    <location>
        <begin position="522"/>
        <end position="542"/>
    </location>
</feature>
<feature type="transmembrane region" description="Helical" evidence="2">
    <location>
        <begin position="462"/>
        <end position="480"/>
    </location>
</feature>
<feature type="transmembrane region" description="Helical" evidence="2">
    <location>
        <begin position="839"/>
        <end position="857"/>
    </location>
</feature>
<dbReference type="PANTHER" id="PTHR38434">
    <property type="entry name" value="BLL2549 PROTEIN"/>
    <property type="match status" value="1"/>
</dbReference>
<feature type="transmembrane region" description="Helical" evidence="2">
    <location>
        <begin position="199"/>
        <end position="220"/>
    </location>
</feature>
<feature type="transmembrane region" description="Helical" evidence="2">
    <location>
        <begin position="226"/>
        <end position="245"/>
    </location>
</feature>
<feature type="transmembrane region" description="Helical" evidence="2">
    <location>
        <begin position="6"/>
        <end position="36"/>
    </location>
</feature>
<evidence type="ECO:0000313" key="3">
    <source>
        <dbReference type="EMBL" id="MBM7121359.1"/>
    </source>
</evidence>
<comment type="caution">
    <text evidence="3">The sequence shown here is derived from an EMBL/GenBank/DDBJ whole genome shotgun (WGS) entry which is preliminary data.</text>
</comment>
<feature type="transmembrane region" description="Helical" evidence="2">
    <location>
        <begin position="554"/>
        <end position="572"/>
    </location>
</feature>
<feature type="transmembrane region" description="Helical" evidence="2">
    <location>
        <begin position="675"/>
        <end position="693"/>
    </location>
</feature>
<feature type="transmembrane region" description="Helical" evidence="2">
    <location>
        <begin position="775"/>
        <end position="792"/>
    </location>
</feature>
<feature type="transmembrane region" description="Helical" evidence="2">
    <location>
        <begin position="142"/>
        <end position="162"/>
    </location>
</feature>
<accession>A0ABS2JQQ1</accession>
<evidence type="ECO:0000256" key="2">
    <source>
        <dbReference type="SAM" id="Phobius"/>
    </source>
</evidence>
<feature type="transmembrane region" description="Helical" evidence="2">
    <location>
        <begin position="713"/>
        <end position="731"/>
    </location>
</feature>
<dbReference type="InterPro" id="IPR014600">
    <property type="entry name" value="UCP035905_mem"/>
</dbReference>
<organism evidence="3 4">
    <name type="scientific">Dyella kyungheensis</name>
    <dbReference type="NCBI Taxonomy" id="1242174"/>
    <lineage>
        <taxon>Bacteria</taxon>
        <taxon>Pseudomonadati</taxon>
        <taxon>Pseudomonadota</taxon>
        <taxon>Gammaproteobacteria</taxon>
        <taxon>Lysobacterales</taxon>
        <taxon>Rhodanobacteraceae</taxon>
        <taxon>Dyella</taxon>
    </lineage>
</organism>
<dbReference type="EMBL" id="JADIKC010000003">
    <property type="protein sequence ID" value="MBM7121359.1"/>
    <property type="molecule type" value="Genomic_DNA"/>
</dbReference>
<dbReference type="PANTHER" id="PTHR38434:SF1">
    <property type="entry name" value="BLL2549 PROTEIN"/>
    <property type="match status" value="1"/>
</dbReference>
<dbReference type="Proteomes" id="UP001430065">
    <property type="component" value="Unassembled WGS sequence"/>
</dbReference>
<dbReference type="InterPro" id="IPR019286">
    <property type="entry name" value="DUF2339_TM"/>
</dbReference>
<keyword evidence="2" id="KW-1133">Transmembrane helix</keyword>
<proteinExistence type="predicted"/>
<feature type="transmembrane region" description="Helical" evidence="2">
    <location>
        <begin position="275"/>
        <end position="294"/>
    </location>
</feature>
<protein>
    <submittedName>
        <fullName evidence="3">DUF2339 domain-containing protein</fullName>
    </submittedName>
</protein>
<feature type="region of interest" description="Disordered" evidence="1">
    <location>
        <begin position="60"/>
        <end position="85"/>
    </location>
</feature>
<feature type="transmembrane region" description="Helical" evidence="2">
    <location>
        <begin position="613"/>
        <end position="632"/>
    </location>
</feature>
<keyword evidence="4" id="KW-1185">Reference proteome</keyword>
<feature type="transmembrane region" description="Helical" evidence="2">
    <location>
        <begin position="639"/>
        <end position="663"/>
    </location>
</feature>
<reference evidence="3 4" key="1">
    <citation type="submission" date="2020-10" db="EMBL/GenBank/DDBJ databases">
        <title>Phylogeny of dyella-like bacteria.</title>
        <authorList>
            <person name="Fu J."/>
        </authorList>
    </citation>
    <scope>NUCLEOTIDE SEQUENCE [LARGE SCALE GENOMIC DNA]</scope>
    <source>
        <strain evidence="3 4">THG-B117</strain>
    </source>
</reference>
<feature type="transmembrane region" description="Helical" evidence="2">
    <location>
        <begin position="743"/>
        <end position="763"/>
    </location>
</feature>
<feature type="transmembrane region" description="Helical" evidence="2">
    <location>
        <begin position="863"/>
        <end position="886"/>
    </location>
</feature>
<feature type="transmembrane region" description="Helical" evidence="2">
    <location>
        <begin position="332"/>
        <end position="350"/>
    </location>
</feature>
<feature type="transmembrane region" description="Helical" evidence="2">
    <location>
        <begin position="301"/>
        <end position="320"/>
    </location>
</feature>
<keyword evidence="2" id="KW-0472">Membrane</keyword>
<sequence>MVMVFLWIVIGAVLGALASSGGLAGTLGGAALGLLWSRQVDLSRELKALRAQLAQAAPTPPANAEYRWTSAHEPSETPREAAPPVAPVAAAPAPVPIEATAPSLPKPAAWPAAETPPRMPAQPSVFDRLAKRVWSWFTEGNVPVKIGMLVLFAGVAALLKYAADAGMLRVPIGLRVAMVALAALAGLAFGWRQRDKQRVFALSLQGGAIGVLLMTVFAAFRLYDLLPATAAFVLLVVLVAGVGVLAVMQDALALAVLGLLAGFAAPILVSTGTGSHVALFGYYAVLNVAILGIAWKRSWRVLNLLGFIATFAVGTAWGVLSYQPALFASTEPFLILNFLFYLIIPWLHVVRAPVDRRLVIDGCLMFGNPLISLLLQGALLRWDGKALAISTLVAAAIYLGVAYVSRRQPAMRLLRDTWAVLAVALATLTVPLALRADVTGSIFALEGAGLIWLGLRQRRWLATWSGVALQFFAACALLINESMHGAYGAWPVLNRHCISALMIVIAGFVSSGLFSRGSAGRVLYRVVSVALFAWAMLWWLAASAQEIAHFVPDTNLFAAWFAWLAFTAWGVAEATRYRSTPELGAALLWTPVAFMTAMLVLILFAGSYHQQPWRGWNLLAVLFAAGLGWRTLQNLRDTAWAGAAAQGLWLWRWVLLAAVGIAVSLDRLRWLSDSWTGLLSFAPLLIAFAVAHARPRLFAAPMQQTMSLWLPPLKYSLLAVLGLAGFAALFLAGDAAPLRYIPLLNPLELLLLLIALAYAAWLAEPSLPALLQRSRGPVLGGIVLALATSITLRAVHQLGGVPWGDELIDSSVAQMSLTVVWSVLGLFAWVWGSKHGHRLFWLAGAILMGVVLAKLILLDRRQLGNLFGIGSFIAFGLLCSVIGYLAPAPPRRSSSMEETGHAP</sequence>